<comment type="similarity">
    <text evidence="1">Belongs to the MobA/MobL family.</text>
</comment>
<protein>
    <submittedName>
        <fullName evidence="4">Conjugal transfer protein</fullName>
    </submittedName>
</protein>
<dbReference type="EMBL" id="VWKM01000122">
    <property type="protein sequence ID" value="KAA4000903.1"/>
    <property type="molecule type" value="Genomic_DNA"/>
</dbReference>
<name>A0A6G0CFJ5_BACOV</name>
<organism evidence="4">
    <name type="scientific">Bacteroides ovatus</name>
    <dbReference type="NCBI Taxonomy" id="28116"/>
    <lineage>
        <taxon>Bacteria</taxon>
        <taxon>Pseudomonadati</taxon>
        <taxon>Bacteroidota</taxon>
        <taxon>Bacteroidia</taxon>
        <taxon>Bacteroidales</taxon>
        <taxon>Bacteroidaceae</taxon>
        <taxon>Bacteroides</taxon>
    </lineage>
</organism>
<proteinExistence type="inferred from homology"/>
<feature type="non-terminal residue" evidence="4">
    <location>
        <position position="145"/>
    </location>
</feature>
<dbReference type="NCBIfam" id="NF041496">
    <property type="entry name" value="MobQ"/>
    <property type="match status" value="1"/>
</dbReference>
<evidence type="ECO:0000313" key="4">
    <source>
        <dbReference type="EMBL" id="KAA4000903.1"/>
    </source>
</evidence>
<evidence type="ECO:0000259" key="3">
    <source>
        <dbReference type="Pfam" id="PF03389"/>
    </source>
</evidence>
<dbReference type="InterPro" id="IPR005053">
    <property type="entry name" value="MobA_MobL"/>
</dbReference>
<gene>
    <name evidence="4" type="ORF">F3D64_31400</name>
</gene>
<sequence length="145" mass="16061">MAIYHLSMKIISRNSGYSAVASAAYRSGSLMLDERTGLTHDYTRKSGVAEAVILTPATAPAWCTNRAELWNAVEKAERRKNSQLAREIELAIPRELPQDAARETVLAFVRENFVSQGMIADVAFHHMDKTNPHAHIMLTTRAVGP</sequence>
<reference evidence="4" key="1">
    <citation type="journal article" date="2019" name="Nat. Med.">
        <title>A library of human gut bacterial isolates paired with longitudinal multiomics data enables mechanistic microbiome research.</title>
        <authorList>
            <person name="Poyet M."/>
            <person name="Groussin M."/>
            <person name="Gibbons S.M."/>
            <person name="Avila-Pacheco J."/>
            <person name="Jiang X."/>
            <person name="Kearney S.M."/>
            <person name="Perrotta A.R."/>
            <person name="Berdy B."/>
            <person name="Zhao S."/>
            <person name="Lieberman T.D."/>
            <person name="Swanson P.K."/>
            <person name="Smith M."/>
            <person name="Roesemann S."/>
            <person name="Alexander J.E."/>
            <person name="Rich S.A."/>
            <person name="Livny J."/>
            <person name="Vlamakis H."/>
            <person name="Clish C."/>
            <person name="Bullock K."/>
            <person name="Deik A."/>
            <person name="Scott J."/>
            <person name="Pierce K.A."/>
            <person name="Xavier R.J."/>
            <person name="Alm E.J."/>
        </authorList>
    </citation>
    <scope>NUCLEOTIDE SEQUENCE</scope>
    <source>
        <strain evidence="4">BIOML-A145</strain>
    </source>
</reference>
<feature type="domain" description="MobA/MobL protein" evidence="3">
    <location>
        <begin position="18"/>
        <end position="143"/>
    </location>
</feature>
<evidence type="ECO:0000256" key="1">
    <source>
        <dbReference type="ARBA" id="ARBA00010873"/>
    </source>
</evidence>
<keyword evidence="2" id="KW-0184">Conjugation</keyword>
<dbReference type="AlphaFoldDB" id="A0A6G0CFJ5"/>
<evidence type="ECO:0000256" key="2">
    <source>
        <dbReference type="ARBA" id="ARBA00022971"/>
    </source>
</evidence>
<dbReference type="Pfam" id="PF03389">
    <property type="entry name" value="MobA_MobL"/>
    <property type="match status" value="1"/>
</dbReference>
<accession>A0A6G0CFJ5</accession>
<dbReference type="Gene3D" id="3.30.930.30">
    <property type="match status" value="1"/>
</dbReference>
<comment type="caution">
    <text evidence="4">The sequence shown here is derived from an EMBL/GenBank/DDBJ whole genome shotgun (WGS) entry which is preliminary data.</text>
</comment>